<proteinExistence type="predicted"/>
<dbReference type="InterPro" id="IPR010862">
    <property type="entry name" value="DUF1493"/>
</dbReference>
<reference evidence="3" key="1">
    <citation type="submission" date="2020-06" db="EMBL/GenBank/DDBJ databases">
        <title>REHAB project genomes.</title>
        <authorList>
            <person name="Shaw L.P."/>
        </authorList>
    </citation>
    <scope>NUCLEOTIDE SEQUENCE [LARGE SCALE GENOMIC DNA]</scope>
    <source>
        <strain evidence="3">RHBSTW-00938</strain>
    </source>
</reference>
<evidence type="ECO:0000313" key="3">
    <source>
        <dbReference type="Proteomes" id="UP000514462"/>
    </source>
</evidence>
<reference evidence="2" key="2">
    <citation type="journal article" date="2021" name="Microb. Genom.">
        <title>A genomic epidemiological study shows that prevalence of antimicrobial resistance in Enterobacterales is associated with the livestock host, as well as antimicrobial usage.</title>
        <authorList>
            <person name="AbuOun M."/>
            <person name="Jones H."/>
            <person name="Stubberfield E."/>
            <person name="Gilson D."/>
            <person name="Shaw L.P."/>
            <person name="Hubbard A.T.M."/>
            <person name="Chau K.K."/>
            <person name="Sebra R."/>
            <person name="Peto T.E.A."/>
            <person name="Crook D.W."/>
            <person name="Read D.S."/>
            <person name="Gweon H.S."/>
            <person name="Walker A.S."/>
            <person name="Stoesser N."/>
            <person name="Smith R.P."/>
            <person name="Anjum M.F."/>
            <person name="On Behalf Of The Rehab Consortium."/>
        </authorList>
    </citation>
    <scope>NUCLEOTIDE SEQUENCE</scope>
    <source>
        <strain evidence="2">RHBSTW-00938</strain>
    </source>
</reference>
<dbReference type="EMBL" id="JARELW010000009">
    <property type="protein sequence ID" value="MEA8801775.1"/>
    <property type="molecule type" value="Genomic_DNA"/>
</dbReference>
<dbReference type="RefSeq" id="WP_021466343.1">
    <property type="nucleotide sequence ID" value="NZ_BPFV01000008.1"/>
</dbReference>
<dbReference type="Proteomes" id="UP000514462">
    <property type="component" value="Chromosome"/>
</dbReference>
<accession>A0AAP9QUD9</accession>
<dbReference type="Pfam" id="PF07377">
    <property type="entry name" value="DUF1493"/>
    <property type="match status" value="1"/>
</dbReference>
<evidence type="ECO:0000313" key="1">
    <source>
        <dbReference type="EMBL" id="MEA8801775.1"/>
    </source>
</evidence>
<dbReference type="EMBL" id="CP055904">
    <property type="protein sequence ID" value="QMR38988.1"/>
    <property type="molecule type" value="Genomic_DNA"/>
</dbReference>
<gene>
    <name evidence="2" type="ORF">HV331_05565</name>
    <name evidence="1" type="ORF">PZT46_21275</name>
</gene>
<organism evidence="2 3">
    <name type="scientific">Klebsiella aerogenes</name>
    <name type="common">Enterobacter aerogenes</name>
    <dbReference type="NCBI Taxonomy" id="548"/>
    <lineage>
        <taxon>Bacteria</taxon>
        <taxon>Pseudomonadati</taxon>
        <taxon>Pseudomonadota</taxon>
        <taxon>Gammaproteobacteria</taxon>
        <taxon>Enterobacterales</taxon>
        <taxon>Enterobacteriaceae</taxon>
        <taxon>Klebsiella/Raoultella group</taxon>
        <taxon>Klebsiella</taxon>
    </lineage>
</organism>
<dbReference type="Proteomes" id="UP001303386">
    <property type="component" value="Unassembled WGS sequence"/>
</dbReference>
<name>A0AAP9QUD9_KLEAE</name>
<evidence type="ECO:0000313" key="2">
    <source>
        <dbReference type="EMBL" id="QMR38988.1"/>
    </source>
</evidence>
<reference evidence="1" key="3">
    <citation type="journal article" date="2023" name="J. Hosp. Infect.">
        <title>Cross-contamination of carbapenem-resistant Gram-negative bacteria between patients and hospital environment in the first year of a newly built surgical ward.</title>
        <authorList>
            <person name="Boutin S."/>
            <person name="Scherrer M."/>
            <person name="Spath I."/>
            <person name="Kocer K."/>
            <person name="Heeg K."/>
            <person name="Nurjadi D."/>
        </authorList>
    </citation>
    <scope>NUCLEOTIDE SEQUENCE</scope>
    <source>
        <strain evidence="1">KE10384</strain>
    </source>
</reference>
<sequence>MVDQDNIAAAVLAWYETQWNKPTLTGKKQQVNADLSLNTGDYPWARESGDDIMKSYFRQFNVKQDTFDFFNYWPPEQGFLPNFLLPKSKRISPHKPEPLTLAMLIASAQAGRWLYR</sequence>
<protein>
    <submittedName>
        <fullName evidence="2">DUF1493 family protein</fullName>
    </submittedName>
</protein>
<dbReference type="AlphaFoldDB" id="A0AAP9QUD9"/>